<accession>A0A0E9SIV6</accession>
<dbReference type="EMBL" id="GBXM01067351">
    <property type="protein sequence ID" value="JAH41226.1"/>
    <property type="molecule type" value="Transcribed_RNA"/>
</dbReference>
<organism evidence="1">
    <name type="scientific">Anguilla anguilla</name>
    <name type="common">European freshwater eel</name>
    <name type="synonym">Muraena anguilla</name>
    <dbReference type="NCBI Taxonomy" id="7936"/>
    <lineage>
        <taxon>Eukaryota</taxon>
        <taxon>Metazoa</taxon>
        <taxon>Chordata</taxon>
        <taxon>Craniata</taxon>
        <taxon>Vertebrata</taxon>
        <taxon>Euteleostomi</taxon>
        <taxon>Actinopterygii</taxon>
        <taxon>Neopterygii</taxon>
        <taxon>Teleostei</taxon>
        <taxon>Anguilliformes</taxon>
        <taxon>Anguillidae</taxon>
        <taxon>Anguilla</taxon>
    </lineage>
</organism>
<dbReference type="AlphaFoldDB" id="A0A0E9SIV6"/>
<sequence>MTLRKKGQKGYKMRTRFLENGFGFNSLKKDSENPL</sequence>
<protein>
    <submittedName>
        <fullName evidence="1">Uncharacterized protein</fullName>
    </submittedName>
</protein>
<evidence type="ECO:0000313" key="1">
    <source>
        <dbReference type="EMBL" id="JAH41226.1"/>
    </source>
</evidence>
<proteinExistence type="predicted"/>
<name>A0A0E9SIV6_ANGAN</name>
<reference evidence="1" key="2">
    <citation type="journal article" date="2015" name="Fish Shellfish Immunol.">
        <title>Early steps in the European eel (Anguilla anguilla)-Vibrio vulnificus interaction in the gills: Role of the RtxA13 toxin.</title>
        <authorList>
            <person name="Callol A."/>
            <person name="Pajuelo D."/>
            <person name="Ebbesson L."/>
            <person name="Teles M."/>
            <person name="MacKenzie S."/>
            <person name="Amaro C."/>
        </authorList>
    </citation>
    <scope>NUCLEOTIDE SEQUENCE</scope>
</reference>
<reference evidence="1" key="1">
    <citation type="submission" date="2014-11" db="EMBL/GenBank/DDBJ databases">
        <authorList>
            <person name="Amaro Gonzalez C."/>
        </authorList>
    </citation>
    <scope>NUCLEOTIDE SEQUENCE</scope>
</reference>